<dbReference type="InterPro" id="IPR046253">
    <property type="entry name" value="DUF6286"/>
</dbReference>
<organism evidence="3 4">
    <name type="scientific">Arthrobacter psychrolactophilus</name>
    <dbReference type="NCBI Taxonomy" id="92442"/>
    <lineage>
        <taxon>Bacteria</taxon>
        <taxon>Bacillati</taxon>
        <taxon>Actinomycetota</taxon>
        <taxon>Actinomycetes</taxon>
        <taxon>Micrococcales</taxon>
        <taxon>Micrococcaceae</taxon>
        <taxon>Arthrobacter</taxon>
    </lineage>
</organism>
<dbReference type="Proteomes" id="UP000247980">
    <property type="component" value="Unassembled WGS sequence"/>
</dbReference>
<comment type="caution">
    <text evidence="3">The sequence shown here is derived from an EMBL/GenBank/DDBJ whole genome shotgun (WGS) entry which is preliminary data.</text>
</comment>
<evidence type="ECO:0000313" key="4">
    <source>
        <dbReference type="Proteomes" id="UP000247980"/>
    </source>
</evidence>
<dbReference type="EMBL" id="QJVC01000001">
    <property type="protein sequence ID" value="PYI40124.1"/>
    <property type="molecule type" value="Genomic_DNA"/>
</dbReference>
<dbReference type="RefSeq" id="WP_110483450.1">
    <property type="nucleotide sequence ID" value="NZ_QJVC01000001.1"/>
</dbReference>
<keyword evidence="1" id="KW-1133">Transmembrane helix</keyword>
<feature type="transmembrane region" description="Helical" evidence="1">
    <location>
        <begin position="30"/>
        <end position="51"/>
    </location>
</feature>
<sequence>MSGAMKPENKRSDYLRQVLRRETHSARSGAAIVAAILVAAGALYCLLEMTLGATGQDPWLLHPLDAAQRAAGLPGATPTPLLGAAGVLLALLGLIFLCNGLLPGRRARHIIVHPRVAIVVDDEVVASALAKRARMAAGVTREQVMVTVSARTVQVNIRPTSGRRLSEEHIKSAVEDELAAMALEPTPTVQIKLAESGVIGV</sequence>
<keyword evidence="1" id="KW-0472">Membrane</keyword>
<evidence type="ECO:0000256" key="1">
    <source>
        <dbReference type="SAM" id="Phobius"/>
    </source>
</evidence>
<dbReference type="AlphaFoldDB" id="A0A2V5J050"/>
<proteinExistence type="predicted"/>
<dbReference type="OrthoDB" id="4951169at2"/>
<gene>
    <name evidence="3" type="ORF">CVS30_00940</name>
</gene>
<accession>A0A2V5J050</accession>
<name>A0A2V5J050_9MICC</name>
<keyword evidence="4" id="KW-1185">Reference proteome</keyword>
<feature type="domain" description="DUF6286" evidence="2">
    <location>
        <begin position="91"/>
        <end position="193"/>
    </location>
</feature>
<feature type="transmembrane region" description="Helical" evidence="1">
    <location>
        <begin position="81"/>
        <end position="102"/>
    </location>
</feature>
<dbReference type="Pfam" id="PF19803">
    <property type="entry name" value="DUF6286"/>
    <property type="match status" value="1"/>
</dbReference>
<protein>
    <recommendedName>
        <fullName evidence="2">DUF6286 domain-containing protein</fullName>
    </recommendedName>
</protein>
<evidence type="ECO:0000259" key="2">
    <source>
        <dbReference type="Pfam" id="PF19803"/>
    </source>
</evidence>
<reference evidence="3 4" key="1">
    <citation type="submission" date="2018-05" db="EMBL/GenBank/DDBJ databases">
        <title>Genetic diversity of glacier-inhabiting Cryobacterium bacteria in China and description of Cryobacterium mengkeensis sp. nov. and Arthrobacter glacialis sp. nov.</title>
        <authorList>
            <person name="Liu Q."/>
            <person name="Xin Y.-H."/>
        </authorList>
    </citation>
    <scope>NUCLEOTIDE SEQUENCE [LARGE SCALE GENOMIC DNA]</scope>
    <source>
        <strain evidence="3 4">B7</strain>
    </source>
</reference>
<keyword evidence="1" id="KW-0812">Transmembrane</keyword>
<evidence type="ECO:0000313" key="3">
    <source>
        <dbReference type="EMBL" id="PYI40124.1"/>
    </source>
</evidence>